<protein>
    <recommendedName>
        <fullName evidence="3">F-box domain-containing protein</fullName>
    </recommendedName>
</protein>
<evidence type="ECO:0000313" key="1">
    <source>
        <dbReference type="EMBL" id="KAK0491783.1"/>
    </source>
</evidence>
<evidence type="ECO:0008006" key="3">
    <source>
        <dbReference type="Google" id="ProtNLM"/>
    </source>
</evidence>
<dbReference type="EMBL" id="JAUEPU010000033">
    <property type="protein sequence ID" value="KAK0491783.1"/>
    <property type="molecule type" value="Genomic_DNA"/>
</dbReference>
<name>A0AA39PZ49_9AGAR</name>
<gene>
    <name evidence="1" type="ORF">EDD18DRAFT_540254</name>
</gene>
<comment type="caution">
    <text evidence="1">The sequence shown here is derived from an EMBL/GenBank/DDBJ whole genome shotgun (WGS) entry which is preliminary data.</text>
</comment>
<organism evidence="1 2">
    <name type="scientific">Armillaria luteobubalina</name>
    <dbReference type="NCBI Taxonomy" id="153913"/>
    <lineage>
        <taxon>Eukaryota</taxon>
        <taxon>Fungi</taxon>
        <taxon>Dikarya</taxon>
        <taxon>Basidiomycota</taxon>
        <taxon>Agaricomycotina</taxon>
        <taxon>Agaricomycetes</taxon>
        <taxon>Agaricomycetidae</taxon>
        <taxon>Agaricales</taxon>
        <taxon>Marasmiineae</taxon>
        <taxon>Physalacriaceae</taxon>
        <taxon>Armillaria</taxon>
    </lineage>
</organism>
<reference evidence="1" key="1">
    <citation type="submission" date="2023-06" db="EMBL/GenBank/DDBJ databases">
        <authorList>
            <consortium name="Lawrence Berkeley National Laboratory"/>
            <person name="Ahrendt S."/>
            <person name="Sahu N."/>
            <person name="Indic B."/>
            <person name="Wong-Bajracharya J."/>
            <person name="Merenyi Z."/>
            <person name="Ke H.-M."/>
            <person name="Monk M."/>
            <person name="Kocsube S."/>
            <person name="Drula E."/>
            <person name="Lipzen A."/>
            <person name="Balint B."/>
            <person name="Henrissat B."/>
            <person name="Andreopoulos B."/>
            <person name="Martin F.M."/>
            <person name="Harder C.B."/>
            <person name="Rigling D."/>
            <person name="Ford K.L."/>
            <person name="Foster G.D."/>
            <person name="Pangilinan J."/>
            <person name="Papanicolaou A."/>
            <person name="Barry K."/>
            <person name="LaButti K."/>
            <person name="Viragh M."/>
            <person name="Koriabine M."/>
            <person name="Yan M."/>
            <person name="Riley R."/>
            <person name="Champramary S."/>
            <person name="Plett K.L."/>
            <person name="Tsai I.J."/>
            <person name="Slot J."/>
            <person name="Sipos G."/>
            <person name="Plett J."/>
            <person name="Nagy L.G."/>
            <person name="Grigoriev I.V."/>
        </authorList>
    </citation>
    <scope>NUCLEOTIDE SEQUENCE</scope>
    <source>
        <strain evidence="1">HWK02</strain>
    </source>
</reference>
<dbReference type="Proteomes" id="UP001175228">
    <property type="component" value="Unassembled WGS sequence"/>
</dbReference>
<keyword evidence="2" id="KW-1185">Reference proteome</keyword>
<dbReference type="AlphaFoldDB" id="A0AA39PZ49"/>
<evidence type="ECO:0000313" key="2">
    <source>
        <dbReference type="Proteomes" id="UP001175228"/>
    </source>
</evidence>
<accession>A0AA39PZ49</accession>
<sequence>MSLLSCPNELVFLICQLACGDGGQTFSVLRQVSKFFHNITLPLRFTSISISSATQFTRLNRELPLLPPTHSVRHLFISQTPENLSDYISLLQITSCTLETLSLYMPSGPVSTALIASVYRVSFPNLRDLTISGFYSYPLAAKMPQLRRVHFVGNRNPLGLLDIGFDVLFPSLTHLRISGVASAPAFAEELQMVLESDPTVLPRTLRYVIVQLGPIVPRAEVADNKMAKVFRESLTSWDDNTRTKFILREDRMEERAFSKEKTREMWMESIMGREGWWA</sequence>
<dbReference type="SUPFAM" id="SSF52047">
    <property type="entry name" value="RNI-like"/>
    <property type="match status" value="1"/>
</dbReference>
<proteinExistence type="predicted"/>